<name>A0A8G1VY50_9EURO</name>
<evidence type="ECO:0000313" key="1">
    <source>
        <dbReference type="EMBL" id="RAK73669.1"/>
    </source>
</evidence>
<protein>
    <submittedName>
        <fullName evidence="1">Uncharacterized protein</fullName>
    </submittedName>
</protein>
<dbReference type="EMBL" id="KZ824677">
    <property type="protein sequence ID" value="RAK73669.1"/>
    <property type="molecule type" value="Genomic_DNA"/>
</dbReference>
<accession>A0A8G1VY50</accession>
<proteinExistence type="predicted"/>
<evidence type="ECO:0000313" key="2">
    <source>
        <dbReference type="Proteomes" id="UP000249789"/>
    </source>
</evidence>
<dbReference type="OrthoDB" id="10311531at2759"/>
<reference evidence="1 2" key="1">
    <citation type="submission" date="2018-02" db="EMBL/GenBank/DDBJ databases">
        <title>The genomes of Aspergillus section Nigri reveals drivers in fungal speciation.</title>
        <authorList>
            <consortium name="DOE Joint Genome Institute"/>
            <person name="Vesth T.C."/>
            <person name="Nybo J."/>
            <person name="Theobald S."/>
            <person name="Brandl J."/>
            <person name="Frisvad J.C."/>
            <person name="Nielsen K.F."/>
            <person name="Lyhne E.K."/>
            <person name="Kogle M.E."/>
            <person name="Kuo A."/>
            <person name="Riley R."/>
            <person name="Clum A."/>
            <person name="Nolan M."/>
            <person name="Lipzen A."/>
            <person name="Salamov A."/>
            <person name="Henrissat B."/>
            <person name="Wiebenga A."/>
            <person name="De vries R.P."/>
            <person name="Grigoriev I.V."/>
            <person name="Mortensen U.H."/>
            <person name="Andersen M.R."/>
            <person name="Baker S.E."/>
        </authorList>
    </citation>
    <scope>NUCLEOTIDE SEQUENCE [LARGE SCALE GENOMIC DNA]</scope>
    <source>
        <strain evidence="1 2">CBS 313.89</strain>
    </source>
</reference>
<dbReference type="RefSeq" id="XP_040797679.1">
    <property type="nucleotide sequence ID" value="XM_040946542.1"/>
</dbReference>
<sequence length="160" mass="18741">MRPAFPDHAVRHDDGIYGHFTKHYLSRHGYCDRDHEQVFVVVTVSQELMDRHDWAFYEEQLRLEIEGERISKPTAEAVFGKIQCAGVARHYKECVGAERVTGPDILAVEIGGRVEHSTSHDFWLLQEWYENTLMPYWGHPPLAVPVEGEAYWPFLRFGWW</sequence>
<gene>
    <name evidence="1" type="ORF">BO72DRAFT_461930</name>
</gene>
<organism evidence="1 2">
    <name type="scientific">Aspergillus fijiensis CBS 313.89</name>
    <dbReference type="NCBI Taxonomy" id="1448319"/>
    <lineage>
        <taxon>Eukaryota</taxon>
        <taxon>Fungi</taxon>
        <taxon>Dikarya</taxon>
        <taxon>Ascomycota</taxon>
        <taxon>Pezizomycotina</taxon>
        <taxon>Eurotiomycetes</taxon>
        <taxon>Eurotiomycetidae</taxon>
        <taxon>Eurotiales</taxon>
        <taxon>Aspergillaceae</taxon>
        <taxon>Aspergillus</taxon>
    </lineage>
</organism>
<dbReference type="VEuPathDB" id="FungiDB:BO72DRAFT_461930"/>
<dbReference type="GeneID" id="63863875"/>
<dbReference type="AlphaFoldDB" id="A0A8G1VY50"/>
<keyword evidence="2" id="KW-1185">Reference proteome</keyword>
<dbReference type="Proteomes" id="UP000249789">
    <property type="component" value="Unassembled WGS sequence"/>
</dbReference>